<reference evidence="2 3" key="1">
    <citation type="submission" date="2019-12" db="EMBL/GenBank/DDBJ databases">
        <title>Chitinophaga sp. strain ysch24 (GDMCC 1.1355), whole genome shotgun sequence.</title>
        <authorList>
            <person name="Zhang X."/>
        </authorList>
    </citation>
    <scope>NUCLEOTIDE SEQUENCE [LARGE SCALE GENOMIC DNA]</scope>
    <source>
        <strain evidence="3">ysch24</strain>
    </source>
</reference>
<organism evidence="2 3">
    <name type="scientific">Chitinophaga tropicalis</name>
    <dbReference type="NCBI Taxonomy" id="2683588"/>
    <lineage>
        <taxon>Bacteria</taxon>
        <taxon>Pseudomonadati</taxon>
        <taxon>Bacteroidota</taxon>
        <taxon>Chitinophagia</taxon>
        <taxon>Chitinophagales</taxon>
        <taxon>Chitinophagaceae</taxon>
        <taxon>Chitinophaga</taxon>
    </lineage>
</organism>
<gene>
    <name evidence="2" type="ORF">GO493_04880</name>
</gene>
<comment type="caution">
    <text evidence="2">The sequence shown here is derived from an EMBL/GenBank/DDBJ whole genome shotgun (WGS) entry which is preliminary data.</text>
</comment>
<dbReference type="EMBL" id="WRXN01000001">
    <property type="protein sequence ID" value="MVT07586.1"/>
    <property type="molecule type" value="Genomic_DNA"/>
</dbReference>
<proteinExistence type="predicted"/>
<dbReference type="Proteomes" id="UP000461730">
    <property type="component" value="Unassembled WGS sequence"/>
</dbReference>
<feature type="signal peptide" evidence="1">
    <location>
        <begin position="1"/>
        <end position="21"/>
    </location>
</feature>
<dbReference type="InterPro" id="IPR011990">
    <property type="entry name" value="TPR-like_helical_dom_sf"/>
</dbReference>
<sequence length="216" mass="24302">MMKRIFFLLSFVCGLTSLTMAQSAQYENVMTKNVALLDDSSSYNPQKLQELANTFERIAAAEKSQWLPFYYAGYCYVMTAFMEKDNSKKDVIADRAALNAEQAAALSPDNDEINCIRSLIATSRIAVDPPSRGMQYGMESAKLLAEANKINGENPRVYFLIGQSLYYTPEQFGGSKTKAKEMFQKALDKFGSFKPTSNIAPHWGEYRTKQMLAELK</sequence>
<dbReference type="RefSeq" id="WP_157304971.1">
    <property type="nucleotide sequence ID" value="NZ_WRXN01000001.1"/>
</dbReference>
<protein>
    <recommendedName>
        <fullName evidence="4">Tetratricopeptide repeat protein</fullName>
    </recommendedName>
</protein>
<dbReference type="AlphaFoldDB" id="A0A7K1TZV3"/>
<keyword evidence="1" id="KW-0732">Signal</keyword>
<keyword evidence="3" id="KW-1185">Reference proteome</keyword>
<evidence type="ECO:0000313" key="2">
    <source>
        <dbReference type="EMBL" id="MVT07586.1"/>
    </source>
</evidence>
<accession>A0A7K1TZV3</accession>
<name>A0A7K1TZV3_9BACT</name>
<evidence type="ECO:0000313" key="3">
    <source>
        <dbReference type="Proteomes" id="UP000461730"/>
    </source>
</evidence>
<dbReference type="Gene3D" id="1.25.40.10">
    <property type="entry name" value="Tetratricopeptide repeat domain"/>
    <property type="match status" value="1"/>
</dbReference>
<evidence type="ECO:0008006" key="4">
    <source>
        <dbReference type="Google" id="ProtNLM"/>
    </source>
</evidence>
<evidence type="ECO:0000256" key="1">
    <source>
        <dbReference type="SAM" id="SignalP"/>
    </source>
</evidence>
<feature type="chain" id="PRO_5029844816" description="Tetratricopeptide repeat protein" evidence="1">
    <location>
        <begin position="22"/>
        <end position="216"/>
    </location>
</feature>